<organism evidence="1 2">
    <name type="scientific">Colletotrichum siamense</name>
    <name type="common">Anthracnose fungus</name>
    <dbReference type="NCBI Taxonomy" id="690259"/>
    <lineage>
        <taxon>Eukaryota</taxon>
        <taxon>Fungi</taxon>
        <taxon>Dikarya</taxon>
        <taxon>Ascomycota</taxon>
        <taxon>Pezizomycotina</taxon>
        <taxon>Sordariomycetes</taxon>
        <taxon>Hypocreomycetidae</taxon>
        <taxon>Glomerellales</taxon>
        <taxon>Glomerellaceae</taxon>
        <taxon>Colletotrichum</taxon>
        <taxon>Colletotrichum gloeosporioides species complex</taxon>
    </lineage>
</organism>
<accession>A0A9P5K8G7</accession>
<reference evidence="1" key="1">
    <citation type="submission" date="2019-06" db="EMBL/GenBank/DDBJ databases">
        <authorList>
            <person name="Gan P."/>
            <person name="Shirasu K."/>
        </authorList>
    </citation>
    <scope>NUCLEOTIDE SEQUENCE [LARGE SCALE GENOMIC DNA]</scope>
    <source>
        <strain evidence="1">CAD2</strain>
    </source>
</reference>
<dbReference type="EMBL" id="QPMT01000006">
    <property type="protein sequence ID" value="KAF4863401.1"/>
    <property type="molecule type" value="Genomic_DNA"/>
</dbReference>
<evidence type="ECO:0000313" key="1">
    <source>
        <dbReference type="EMBL" id="KAF4863401.1"/>
    </source>
</evidence>
<keyword evidence="2" id="KW-1185">Reference proteome</keyword>
<dbReference type="Proteomes" id="UP000711996">
    <property type="component" value="Unassembled WGS sequence"/>
</dbReference>
<evidence type="ECO:0000313" key="2">
    <source>
        <dbReference type="Proteomes" id="UP000711996"/>
    </source>
</evidence>
<dbReference type="AlphaFoldDB" id="A0A9P5K8G7"/>
<name>A0A9P5K8G7_COLSI</name>
<protein>
    <submittedName>
        <fullName evidence="1">Uncharacterized protein</fullName>
    </submittedName>
</protein>
<comment type="caution">
    <text evidence="1">The sequence shown here is derived from an EMBL/GenBank/DDBJ whole genome shotgun (WGS) entry which is preliminary data.</text>
</comment>
<gene>
    <name evidence="1" type="ORF">CGCSCA2_v002691</name>
</gene>
<sequence length="177" mass="20170">MILLTNKISPNFFLRNKNTREPQTNNKTRCSDSISILASQLWSAPWSPAARITAPCLLRSLTTASQRLLVHTSTRGLLVLTSTRRLQNDTLSYPTKMSRSCSRTTILRRWKRTICAVLKDPMKWGILCFMCIDVTPAGNSFVCRLRLRTVGRELQRLRGRHSDRVSRLKNGGRKGLL</sequence>
<proteinExistence type="predicted"/>